<feature type="transmembrane region" description="Helical" evidence="7">
    <location>
        <begin position="271"/>
        <end position="292"/>
    </location>
</feature>
<evidence type="ECO:0008006" key="10">
    <source>
        <dbReference type="Google" id="ProtNLM"/>
    </source>
</evidence>
<feature type="transmembrane region" description="Helical" evidence="7">
    <location>
        <begin position="329"/>
        <end position="352"/>
    </location>
</feature>
<keyword evidence="4 7" id="KW-0812">Transmembrane</keyword>
<dbReference type="EMBL" id="JXST01000016">
    <property type="protein sequence ID" value="KIU16551.1"/>
    <property type="molecule type" value="Genomic_DNA"/>
</dbReference>
<evidence type="ECO:0000313" key="9">
    <source>
        <dbReference type="Proteomes" id="UP000032221"/>
    </source>
</evidence>
<feature type="transmembrane region" description="Helical" evidence="7">
    <location>
        <begin position="196"/>
        <end position="222"/>
    </location>
</feature>
<feature type="transmembrane region" description="Helical" evidence="7">
    <location>
        <begin position="85"/>
        <end position="105"/>
    </location>
</feature>
<keyword evidence="9" id="KW-1185">Reference proteome</keyword>
<dbReference type="PANTHER" id="PTHR30250">
    <property type="entry name" value="PST FAMILY PREDICTED COLANIC ACID TRANSPORTER"/>
    <property type="match status" value="1"/>
</dbReference>
<evidence type="ECO:0000256" key="1">
    <source>
        <dbReference type="ARBA" id="ARBA00004651"/>
    </source>
</evidence>
<reference evidence="8 9" key="1">
    <citation type="submission" date="2015-01" db="EMBL/GenBank/DDBJ databases">
        <title>Genome sequence of Mycobacterium llatzerense and Mycobacterium immunogenum recovered from brain abscess.</title>
        <authorList>
            <person name="Greninger A.L."/>
            <person name="Langelier C."/>
            <person name="Cunningham G."/>
            <person name="Chiu C.Y."/>
            <person name="Miller S."/>
        </authorList>
    </citation>
    <scope>NUCLEOTIDE SEQUENCE [LARGE SCALE GENOMIC DNA]</scope>
    <source>
        <strain evidence="8 9">CLUC14</strain>
    </source>
</reference>
<dbReference type="PANTHER" id="PTHR30250:SF10">
    <property type="entry name" value="LIPOPOLYSACCHARIDE BIOSYNTHESIS PROTEIN WZXC"/>
    <property type="match status" value="1"/>
</dbReference>
<evidence type="ECO:0000256" key="6">
    <source>
        <dbReference type="ARBA" id="ARBA00023136"/>
    </source>
</evidence>
<feature type="transmembrane region" description="Helical" evidence="7">
    <location>
        <begin position="46"/>
        <end position="65"/>
    </location>
</feature>
<feature type="transmembrane region" description="Helical" evidence="7">
    <location>
        <begin position="228"/>
        <end position="251"/>
    </location>
</feature>
<accession>A0A0D1LKL4</accession>
<dbReference type="GO" id="GO:0005886">
    <property type="term" value="C:plasma membrane"/>
    <property type="evidence" value="ECO:0007669"/>
    <property type="project" value="UniProtKB-SubCell"/>
</dbReference>
<evidence type="ECO:0000313" key="8">
    <source>
        <dbReference type="EMBL" id="KIU16551.1"/>
    </source>
</evidence>
<keyword evidence="3" id="KW-1003">Cell membrane</keyword>
<gene>
    <name evidence="8" type="ORF">TL10_13075</name>
</gene>
<comment type="caution">
    <text evidence="8">The sequence shown here is derived from an EMBL/GenBank/DDBJ whole genome shotgun (WGS) entry which is preliminary data.</text>
</comment>
<dbReference type="InterPro" id="IPR050833">
    <property type="entry name" value="Poly_Biosynth_Transport"/>
</dbReference>
<sequence length="398" mass="41917">MTATEAPGRNVAKTLISLIWIYGGRGVGLLWTLIIVQRLGVSEYGLYAMATVLNGIVGNTIDNAFAVRAIRESEEHFLRERTMRYLLALGLVTAGAATFDLNYVIGFGLMVAGGEIAMNVVKSQSARDGHPDKVYRLDTARQFTSAGIGAVYLYTAAHPTLTHASLLYCTPYVLALLVGAKLAVGHRPAPPGPPRLIAALTGEMLGTTLYLGGDVLLLGTLVDTKAAGYYQLAWVVAAAVAAAGQSFGMTYHEPLRESGGDLSAAPPLRNILRMAALGGSLLLIIGACLFAFGAPTQLATTMMIMGGFAALRICIFVLQVILYTQRRDVFRLTIAVGLVPVKLGMVAALATLTPLGAVGAAIAATVADAIMLAGFTWAVYRPRDAVPTAEPSDHPQES</sequence>
<evidence type="ECO:0000256" key="3">
    <source>
        <dbReference type="ARBA" id="ARBA00022475"/>
    </source>
</evidence>
<feature type="transmembrane region" description="Helical" evidence="7">
    <location>
        <begin position="12"/>
        <end position="34"/>
    </location>
</feature>
<evidence type="ECO:0000256" key="4">
    <source>
        <dbReference type="ARBA" id="ARBA00022692"/>
    </source>
</evidence>
<evidence type="ECO:0000256" key="7">
    <source>
        <dbReference type="SAM" id="Phobius"/>
    </source>
</evidence>
<comment type="similarity">
    <text evidence="2">Belongs to the polysaccharide synthase family.</text>
</comment>
<name>A0A0D1LKL4_9MYCO</name>
<feature type="transmembrane region" description="Helical" evidence="7">
    <location>
        <begin position="165"/>
        <end position="184"/>
    </location>
</feature>
<comment type="subcellular location">
    <subcellularLocation>
        <location evidence="1">Cell membrane</location>
        <topology evidence="1">Multi-pass membrane protein</topology>
    </subcellularLocation>
</comment>
<evidence type="ECO:0000256" key="2">
    <source>
        <dbReference type="ARBA" id="ARBA00007430"/>
    </source>
</evidence>
<dbReference type="Proteomes" id="UP000032221">
    <property type="component" value="Unassembled WGS sequence"/>
</dbReference>
<keyword evidence="6 7" id="KW-0472">Membrane</keyword>
<dbReference type="STRING" id="280871.TL10_13075"/>
<feature type="transmembrane region" description="Helical" evidence="7">
    <location>
        <begin position="358"/>
        <end position="380"/>
    </location>
</feature>
<feature type="transmembrane region" description="Helical" evidence="7">
    <location>
        <begin position="298"/>
        <end position="322"/>
    </location>
</feature>
<dbReference type="AlphaFoldDB" id="A0A0D1LKL4"/>
<dbReference type="PATRIC" id="fig|280871.6.peg.2716"/>
<proteinExistence type="inferred from homology"/>
<evidence type="ECO:0000256" key="5">
    <source>
        <dbReference type="ARBA" id="ARBA00022989"/>
    </source>
</evidence>
<organism evidence="8 9">
    <name type="scientific">Mycolicibacterium llatzerense</name>
    <dbReference type="NCBI Taxonomy" id="280871"/>
    <lineage>
        <taxon>Bacteria</taxon>
        <taxon>Bacillati</taxon>
        <taxon>Actinomycetota</taxon>
        <taxon>Actinomycetes</taxon>
        <taxon>Mycobacteriales</taxon>
        <taxon>Mycobacteriaceae</taxon>
        <taxon>Mycolicibacterium</taxon>
    </lineage>
</organism>
<keyword evidence="5 7" id="KW-1133">Transmembrane helix</keyword>
<protein>
    <recommendedName>
        <fullName evidence="10">Polysaccharide biosynthesis protein C-terminal domain-containing protein</fullName>
    </recommendedName>
</protein>